<evidence type="ECO:0000256" key="1">
    <source>
        <dbReference type="ARBA" id="ARBA00022744"/>
    </source>
</evidence>
<dbReference type="InterPro" id="IPR039008">
    <property type="entry name" value="IF_rod_dom"/>
</dbReference>
<dbReference type="PROSITE" id="PS51842">
    <property type="entry name" value="IF_ROD_2"/>
    <property type="match status" value="1"/>
</dbReference>
<feature type="compositionally biased region" description="Low complexity" evidence="6">
    <location>
        <begin position="144"/>
        <end position="165"/>
    </location>
</feature>
<feature type="region of interest" description="Disordered" evidence="6">
    <location>
        <begin position="60"/>
        <end position="79"/>
    </location>
</feature>
<dbReference type="Gene3D" id="1.20.5.170">
    <property type="match status" value="1"/>
</dbReference>
<accession>A0A5G2RDL4</accession>
<dbReference type="GeneTree" id="ENSGT00940000163840"/>
<feature type="region of interest" description="Disordered" evidence="6">
    <location>
        <begin position="30"/>
        <end position="54"/>
    </location>
</feature>
<dbReference type="PANTHER" id="PTHR45616:SF22">
    <property type="entry name" value="SFI1 SPINDLE BODY DOMAIN-CONTAINING PROTEIN"/>
    <property type="match status" value="1"/>
</dbReference>
<evidence type="ECO:0000256" key="5">
    <source>
        <dbReference type="SAM" id="Coils"/>
    </source>
</evidence>
<feature type="coiled-coil region" evidence="5">
    <location>
        <begin position="85"/>
        <end position="112"/>
    </location>
</feature>
<reference evidence="8" key="4">
    <citation type="submission" date="2025-09" db="UniProtKB">
        <authorList>
            <consortium name="Ensembl"/>
        </authorList>
    </citation>
    <scope>IDENTIFICATION</scope>
</reference>
<dbReference type="AlphaFoldDB" id="A0A5G2RDL4"/>
<evidence type="ECO:0000313" key="9">
    <source>
        <dbReference type="Proteomes" id="UP000008227"/>
    </source>
</evidence>
<evidence type="ECO:0000256" key="6">
    <source>
        <dbReference type="SAM" id="MobiDB-lite"/>
    </source>
</evidence>
<dbReference type="InParanoid" id="A0A5G2RDL4"/>
<evidence type="ECO:0000313" key="8">
    <source>
        <dbReference type="Ensembl" id="ENSSSCP00000068814.2"/>
    </source>
</evidence>
<feature type="region of interest" description="Disordered" evidence="6">
    <location>
        <begin position="138"/>
        <end position="171"/>
    </location>
</feature>
<dbReference type="PROSITE" id="PS00226">
    <property type="entry name" value="IF_ROD_1"/>
    <property type="match status" value="1"/>
</dbReference>
<sequence>MLLKHMQSLRQHSKEELNRLNQAIQRLTVEVDSTKSQPPSLSRPARLCSTQQREGVLLPPCEAERRKDPPALQEEGASGSAKSKLAWLEAALQRAKQDMVRQLREYQELMIVRLGLDFEIATYRKLLESEESRLGLGLGAQSITPGSAPTGGSPSASGSASLLPPGTGPGALDTSAPGGGCALCSSPGCVAGCGCSGSPRC</sequence>
<dbReference type="Proteomes" id="UP000008227">
    <property type="component" value="Chromosome 5"/>
</dbReference>
<evidence type="ECO:0000259" key="7">
    <source>
        <dbReference type="PROSITE" id="PS51842"/>
    </source>
</evidence>
<dbReference type="Ensembl" id="ENSSSCT00000088567.2">
    <property type="protein sequence ID" value="ENSSSCP00000068814.2"/>
    <property type="gene ID" value="ENSSSCG00000040135.3"/>
</dbReference>
<evidence type="ECO:0000256" key="3">
    <source>
        <dbReference type="ARBA" id="ARBA00023054"/>
    </source>
</evidence>
<dbReference type="GO" id="GO:0005882">
    <property type="term" value="C:intermediate filament"/>
    <property type="evidence" value="ECO:0007669"/>
    <property type="project" value="UniProtKB-KW"/>
</dbReference>
<keyword evidence="1" id="KW-0416">Keratin</keyword>
<proteinExistence type="inferred from homology"/>
<dbReference type="PANTHER" id="PTHR45616">
    <property type="entry name" value="GATA-TYPE DOMAIN-CONTAINING PROTEIN"/>
    <property type="match status" value="1"/>
</dbReference>
<keyword evidence="9" id="KW-1185">Reference proteome</keyword>
<dbReference type="InterPro" id="IPR018039">
    <property type="entry name" value="IF_conserved"/>
</dbReference>
<reference evidence="8" key="3">
    <citation type="submission" date="2025-08" db="UniProtKB">
        <authorList>
            <consortium name="Ensembl"/>
        </authorList>
    </citation>
    <scope>IDENTIFICATION</scope>
</reference>
<evidence type="ECO:0000256" key="2">
    <source>
        <dbReference type="ARBA" id="ARBA00022754"/>
    </source>
</evidence>
<evidence type="ECO:0000256" key="4">
    <source>
        <dbReference type="RuleBase" id="RU000685"/>
    </source>
</evidence>
<dbReference type="Pfam" id="PF00038">
    <property type="entry name" value="Filament"/>
    <property type="match status" value="1"/>
</dbReference>
<dbReference type="STRING" id="9823.ENSSSCP00000068814"/>
<feature type="domain" description="IF rod" evidence="7">
    <location>
        <begin position="1"/>
        <end position="134"/>
    </location>
</feature>
<protein>
    <recommendedName>
        <fullName evidence="7">IF rod domain-containing protein</fullName>
    </recommendedName>
</protein>
<dbReference type="SUPFAM" id="SSF64593">
    <property type="entry name" value="Intermediate filament protein, coiled coil region"/>
    <property type="match status" value="1"/>
</dbReference>
<comment type="similarity">
    <text evidence="4">Belongs to the intermediate filament family.</text>
</comment>
<reference evidence="8" key="2">
    <citation type="journal article" date="2020" name="Gigascience">
        <title>An improved pig reference genome sequence to enable pig genetics and genomics research.</title>
        <authorList>
            <person name="Warr A."/>
            <person name="Affara N."/>
            <person name="Aken B."/>
            <person name="Beiki H."/>
            <person name="Bickhart D.M."/>
            <person name="Billis K."/>
            <person name="Chow W."/>
            <person name="Eory L."/>
            <person name="Finlayson H.A."/>
            <person name="Flicek P."/>
            <person name="Giron C.G."/>
            <person name="Griffin D.K."/>
            <person name="Hall R."/>
            <person name="Hannum G."/>
            <person name="Hourlier T."/>
            <person name="Howe K."/>
            <person name="Hume D.A."/>
            <person name="Izuogu O."/>
            <person name="Kim K."/>
            <person name="Koren S."/>
            <person name="Liu H."/>
            <person name="Manchanda N."/>
            <person name="Martin F.J."/>
            <person name="Nonneman D.J."/>
            <person name="O'Connor R.E."/>
            <person name="Phillippy A.M."/>
            <person name="Rohrer G.A."/>
            <person name="Rosen B.D."/>
            <person name="Rund L.A."/>
            <person name="Sargent C.A."/>
            <person name="Schook L.B."/>
            <person name="Schroeder S.G."/>
            <person name="Schwartz A.S."/>
            <person name="Skinner B.M."/>
            <person name="Talbot R."/>
            <person name="Tseng E."/>
            <person name="Tuggle C.K."/>
            <person name="Watson M."/>
            <person name="Smith T.P.L."/>
            <person name="Archibald A.L."/>
        </authorList>
    </citation>
    <scope>NUCLEOTIDE SEQUENCE [LARGE SCALE GENOMIC DNA]</scope>
    <source>
        <strain evidence="8">Duroc</strain>
    </source>
</reference>
<name>A0A5G2RDL4_PIG</name>
<keyword evidence="3 5" id="KW-0175">Coiled coil</keyword>
<dbReference type="GlyGen" id="A0A5G2RDL4">
    <property type="glycosylation" value="1 site"/>
</dbReference>
<organism evidence="8 9">
    <name type="scientific">Sus scrofa</name>
    <name type="common">Pig</name>
    <dbReference type="NCBI Taxonomy" id="9823"/>
    <lineage>
        <taxon>Eukaryota</taxon>
        <taxon>Metazoa</taxon>
        <taxon>Chordata</taxon>
        <taxon>Craniata</taxon>
        <taxon>Vertebrata</taxon>
        <taxon>Euteleostomi</taxon>
        <taxon>Mammalia</taxon>
        <taxon>Eutheria</taxon>
        <taxon>Laurasiatheria</taxon>
        <taxon>Artiodactyla</taxon>
        <taxon>Suina</taxon>
        <taxon>Suidae</taxon>
        <taxon>Sus</taxon>
    </lineage>
</organism>
<reference evidence="9" key="1">
    <citation type="submission" date="2009-11" db="EMBL/GenBank/DDBJ databases">
        <authorList>
            <consortium name="Porcine genome sequencing project"/>
        </authorList>
    </citation>
    <scope>NUCLEOTIDE SEQUENCE [LARGE SCALE GENOMIC DNA]</scope>
    <source>
        <strain evidence="9">Duroc</strain>
    </source>
</reference>
<keyword evidence="2 4" id="KW-0403">Intermediate filament</keyword>
<dbReference type="Bgee" id="ENSSSCG00000040135">
    <property type="expression patterns" value="Expressed in testis and 1 other cell type or tissue"/>
</dbReference>